<dbReference type="EMBL" id="OU594957">
    <property type="protein sequence ID" value="CAG9281951.1"/>
    <property type="molecule type" value="Genomic_DNA"/>
</dbReference>
<feature type="repeat" description="TPR" evidence="3">
    <location>
        <begin position="490"/>
        <end position="523"/>
    </location>
</feature>
<dbReference type="InterPro" id="IPR019734">
    <property type="entry name" value="TPR_rpt"/>
</dbReference>
<dbReference type="InterPro" id="IPR011990">
    <property type="entry name" value="TPR-like_helical_dom_sf"/>
</dbReference>
<evidence type="ECO:0000256" key="5">
    <source>
        <dbReference type="SAM" id="MobiDB-lite"/>
    </source>
</evidence>
<sequence length="646" mass="72786">MGTALGKEDEGQIPRQLDAVTESEQTDQRKSNAVAAESEEFHRAPQRQTLHMRKESKEFLNTMHSYLDCKRKLEALAGKVDPCRTLHGMTLYTHSGGIREADGTYKATYRQQNQSGNPVRDSEELLQAATVTRPLFLALMQQLASQIMQKRQDLRRDGAQFKALVELPLKDWSRIVEKSRDDYAKRTPGPPEAWLYDLNRASVLCPDVATMDAVVTWLYKNTYIVTAKNRFHRPTISGYRDLLFVLRIPVRPTDQQGGTGSPANPVLFFHMCELQVHHEQIWQLSKTLETHRLYRYFRSYFCGNDEASVGKLMTELVEIEDSGKLDTMVVQRVLESDDVPRIRKLTELFQHLPEHDFALLLSQRALDIHVAAEPDAPSHSKHETHHSHRINVAESYNHIGDILLAKGEYLSALTHYRQALDIYLQTLGPQHVQTAATHNAIGLVLSNQASYDEALIHFEKALAIFSAPGGDSSSNNTDQSIAKNAHPQAATAWIYIGHIAQARGNLEQARENYEKARAIASALEEQLYGTKQTLLATTETNLGIVSYHQGDLDDALVHMQQALATRQAVLGRKHRQTGLVHEALGTIWRDLGNLETAAEHFCQANSIDQGTTCDWERSLLKKRLHWSTGGLSIDEKVSRTSTEELP</sequence>
<proteinExistence type="predicted"/>
<dbReference type="SMART" id="SM00028">
    <property type="entry name" value="TPR"/>
    <property type="match status" value="5"/>
</dbReference>
<keyword evidence="2 3" id="KW-0802">TPR repeat</keyword>
<dbReference type="Proteomes" id="UP000836788">
    <property type="component" value="Chromosome 16"/>
</dbReference>
<dbReference type="Pfam" id="PF13424">
    <property type="entry name" value="TPR_12"/>
    <property type="match status" value="2"/>
</dbReference>
<name>A0A8J9X1P3_PHATR</name>
<dbReference type="PANTHER" id="PTHR45641:SF1">
    <property type="entry name" value="AAA+ ATPASE DOMAIN-CONTAINING PROTEIN"/>
    <property type="match status" value="1"/>
</dbReference>
<evidence type="ECO:0000256" key="2">
    <source>
        <dbReference type="ARBA" id="ARBA00022803"/>
    </source>
</evidence>
<keyword evidence="4" id="KW-0175">Coiled coil</keyword>
<dbReference type="PROSITE" id="PS50005">
    <property type="entry name" value="TPR"/>
    <property type="match status" value="2"/>
</dbReference>
<gene>
    <name evidence="6" type="ORF">PTTT1_LOCUS18065</name>
</gene>
<dbReference type="PANTHER" id="PTHR45641">
    <property type="entry name" value="TETRATRICOPEPTIDE REPEAT PROTEIN (AFU_ORTHOLOGUE AFUA_6G03870)"/>
    <property type="match status" value="1"/>
</dbReference>
<feature type="region of interest" description="Disordered" evidence="5">
    <location>
        <begin position="1"/>
        <end position="49"/>
    </location>
</feature>
<feature type="coiled-coil region" evidence="4">
    <location>
        <begin position="499"/>
        <end position="526"/>
    </location>
</feature>
<dbReference type="AlphaFoldDB" id="A0A8J9X1P3"/>
<feature type="compositionally biased region" description="Basic and acidic residues" evidence="5">
    <location>
        <begin position="1"/>
        <end position="12"/>
    </location>
</feature>
<dbReference type="SUPFAM" id="SSF48452">
    <property type="entry name" value="TPR-like"/>
    <property type="match status" value="1"/>
</dbReference>
<evidence type="ECO:0000256" key="1">
    <source>
        <dbReference type="ARBA" id="ARBA00022737"/>
    </source>
</evidence>
<feature type="repeat" description="TPR" evidence="3">
    <location>
        <begin position="393"/>
        <end position="426"/>
    </location>
</feature>
<evidence type="ECO:0000313" key="6">
    <source>
        <dbReference type="EMBL" id="CAG9281951.1"/>
    </source>
</evidence>
<protein>
    <submittedName>
        <fullName evidence="6">Uncharacterized protein</fullName>
    </submittedName>
</protein>
<reference evidence="6" key="1">
    <citation type="submission" date="2022-02" db="EMBL/GenBank/DDBJ databases">
        <authorList>
            <person name="Giguere J D."/>
        </authorList>
    </citation>
    <scope>NUCLEOTIDE SEQUENCE</scope>
    <source>
        <strain evidence="6">CCAP 1055/1</strain>
    </source>
</reference>
<organism evidence="6">
    <name type="scientific">Phaeodactylum tricornutum</name>
    <name type="common">Diatom</name>
    <dbReference type="NCBI Taxonomy" id="2850"/>
    <lineage>
        <taxon>Eukaryota</taxon>
        <taxon>Sar</taxon>
        <taxon>Stramenopiles</taxon>
        <taxon>Ochrophyta</taxon>
        <taxon>Bacillariophyta</taxon>
        <taxon>Bacillariophyceae</taxon>
        <taxon>Bacillariophycidae</taxon>
        <taxon>Naviculales</taxon>
        <taxon>Phaeodactylaceae</taxon>
        <taxon>Phaeodactylum</taxon>
    </lineage>
</organism>
<dbReference type="Gene3D" id="1.25.40.10">
    <property type="entry name" value="Tetratricopeptide repeat domain"/>
    <property type="match status" value="2"/>
</dbReference>
<evidence type="ECO:0000256" key="3">
    <source>
        <dbReference type="PROSITE-ProRule" id="PRU00339"/>
    </source>
</evidence>
<accession>A0A8J9X1P3</accession>
<keyword evidence="1" id="KW-0677">Repeat</keyword>
<evidence type="ECO:0000256" key="4">
    <source>
        <dbReference type="SAM" id="Coils"/>
    </source>
</evidence>